<evidence type="ECO:0000313" key="1">
    <source>
        <dbReference type="EMBL" id="KAL1404929.1"/>
    </source>
</evidence>
<reference evidence="1 2" key="1">
    <citation type="submission" date="2023-08" db="EMBL/GenBank/DDBJ databases">
        <title>Annotated Genome Sequence of Vanrija albida AlHP1.</title>
        <authorList>
            <person name="Herzog R."/>
        </authorList>
    </citation>
    <scope>NUCLEOTIDE SEQUENCE [LARGE SCALE GENOMIC DNA]</scope>
    <source>
        <strain evidence="1 2">AlHP1</strain>
    </source>
</reference>
<organism evidence="1 2">
    <name type="scientific">Vanrija albida</name>
    <dbReference type="NCBI Taxonomy" id="181172"/>
    <lineage>
        <taxon>Eukaryota</taxon>
        <taxon>Fungi</taxon>
        <taxon>Dikarya</taxon>
        <taxon>Basidiomycota</taxon>
        <taxon>Agaricomycotina</taxon>
        <taxon>Tremellomycetes</taxon>
        <taxon>Trichosporonales</taxon>
        <taxon>Trichosporonaceae</taxon>
        <taxon>Vanrija</taxon>
    </lineage>
</organism>
<gene>
    <name evidence="1" type="ORF">Q8F55_008541</name>
</gene>
<keyword evidence="2" id="KW-1185">Reference proteome</keyword>
<proteinExistence type="predicted"/>
<comment type="caution">
    <text evidence="1">The sequence shown here is derived from an EMBL/GenBank/DDBJ whole genome shotgun (WGS) entry which is preliminary data.</text>
</comment>
<sequence length="121" mass="13806">MTIRVKNEFGEVIPPNKMRMRLTHIVLPFKQVYGRSNMRRTGYRPTKGYALERGYYGRANVWYSGGRDLARSVAARNAWASPSPGDQEIQHRDYQCWNALELNEEVEAAPFPGSDADVEGL</sequence>
<dbReference type="RefSeq" id="XP_069204873.1">
    <property type="nucleotide sequence ID" value="XM_069356936.1"/>
</dbReference>
<dbReference type="EMBL" id="JBBXJM010000007">
    <property type="protein sequence ID" value="KAL1404929.1"/>
    <property type="molecule type" value="Genomic_DNA"/>
</dbReference>
<dbReference type="Proteomes" id="UP001565368">
    <property type="component" value="Unassembled WGS sequence"/>
</dbReference>
<name>A0ABR3PR89_9TREE</name>
<dbReference type="GeneID" id="95989584"/>
<accession>A0ABR3PR89</accession>
<protein>
    <recommendedName>
        <fullName evidence="3">HNH nuclease domain-containing protein</fullName>
    </recommendedName>
</protein>
<evidence type="ECO:0000313" key="2">
    <source>
        <dbReference type="Proteomes" id="UP001565368"/>
    </source>
</evidence>
<evidence type="ECO:0008006" key="3">
    <source>
        <dbReference type="Google" id="ProtNLM"/>
    </source>
</evidence>